<organism evidence="2 3">
    <name type="scientific">Caulochytrium protostelioides</name>
    <dbReference type="NCBI Taxonomy" id="1555241"/>
    <lineage>
        <taxon>Eukaryota</taxon>
        <taxon>Fungi</taxon>
        <taxon>Fungi incertae sedis</taxon>
        <taxon>Chytridiomycota</taxon>
        <taxon>Chytridiomycota incertae sedis</taxon>
        <taxon>Chytridiomycetes</taxon>
        <taxon>Caulochytriales</taxon>
        <taxon>Caulochytriaceae</taxon>
        <taxon>Caulochytrium</taxon>
    </lineage>
</organism>
<proteinExistence type="predicted"/>
<dbReference type="Proteomes" id="UP000274922">
    <property type="component" value="Unassembled WGS sequence"/>
</dbReference>
<feature type="compositionally biased region" description="Low complexity" evidence="1">
    <location>
        <begin position="164"/>
        <end position="178"/>
    </location>
</feature>
<accession>A0A4P9X4P8</accession>
<name>A0A4P9X4P8_9FUNG</name>
<evidence type="ECO:0008006" key="4">
    <source>
        <dbReference type="Google" id="ProtNLM"/>
    </source>
</evidence>
<evidence type="ECO:0000313" key="3">
    <source>
        <dbReference type="Proteomes" id="UP000274922"/>
    </source>
</evidence>
<dbReference type="Gene3D" id="2.130.10.10">
    <property type="entry name" value="YVTN repeat-like/Quinoprotein amine dehydrogenase"/>
    <property type="match status" value="1"/>
</dbReference>
<evidence type="ECO:0000313" key="2">
    <source>
        <dbReference type="EMBL" id="RKP00035.1"/>
    </source>
</evidence>
<feature type="compositionally biased region" description="Low complexity" evidence="1">
    <location>
        <begin position="49"/>
        <end position="77"/>
    </location>
</feature>
<feature type="compositionally biased region" description="Basic and acidic residues" evidence="1">
    <location>
        <begin position="1"/>
        <end position="10"/>
    </location>
</feature>
<gene>
    <name evidence="2" type="ORF">CXG81DRAFT_19945</name>
</gene>
<dbReference type="InterPro" id="IPR011047">
    <property type="entry name" value="Quinoprotein_ADH-like_sf"/>
</dbReference>
<dbReference type="InterPro" id="IPR015943">
    <property type="entry name" value="WD40/YVTN_repeat-like_dom_sf"/>
</dbReference>
<feature type="compositionally biased region" description="Low complexity" evidence="1">
    <location>
        <begin position="84"/>
        <end position="95"/>
    </location>
</feature>
<reference evidence="3" key="1">
    <citation type="journal article" date="2018" name="Nat. Microbiol.">
        <title>Leveraging single-cell genomics to expand the fungal tree of life.</title>
        <authorList>
            <person name="Ahrendt S.R."/>
            <person name="Quandt C.A."/>
            <person name="Ciobanu D."/>
            <person name="Clum A."/>
            <person name="Salamov A."/>
            <person name="Andreopoulos B."/>
            <person name="Cheng J.F."/>
            <person name="Woyke T."/>
            <person name="Pelin A."/>
            <person name="Henrissat B."/>
            <person name="Reynolds N.K."/>
            <person name="Benny G.L."/>
            <person name="Smith M.E."/>
            <person name="James T.Y."/>
            <person name="Grigoriev I.V."/>
        </authorList>
    </citation>
    <scope>NUCLEOTIDE SEQUENCE [LARGE SCALE GENOMIC DNA]</scope>
    <source>
        <strain evidence="3">ATCC 52028</strain>
    </source>
</reference>
<feature type="compositionally biased region" description="Acidic residues" evidence="1">
    <location>
        <begin position="196"/>
        <end position="205"/>
    </location>
</feature>
<protein>
    <recommendedName>
        <fullName evidence="4">WD40 repeat-like protein</fullName>
    </recommendedName>
</protein>
<keyword evidence="3" id="KW-1185">Reference proteome</keyword>
<feature type="region of interest" description="Disordered" evidence="1">
    <location>
        <begin position="853"/>
        <end position="876"/>
    </location>
</feature>
<feature type="compositionally biased region" description="Acidic residues" evidence="1">
    <location>
        <begin position="119"/>
        <end position="142"/>
    </location>
</feature>
<feature type="compositionally biased region" description="Acidic residues" evidence="1">
    <location>
        <begin position="179"/>
        <end position="189"/>
    </location>
</feature>
<dbReference type="AlphaFoldDB" id="A0A4P9X4P8"/>
<feature type="compositionally biased region" description="Low complexity" evidence="1">
    <location>
        <begin position="225"/>
        <end position="248"/>
    </location>
</feature>
<dbReference type="EMBL" id="ML014239">
    <property type="protein sequence ID" value="RKP00035.1"/>
    <property type="molecule type" value="Genomic_DNA"/>
</dbReference>
<sequence>MASRPRDRPVRHAAAARPARAVDHGLANDIDRLLAGGARRRPPRPPLPATRAAAATGAARATKAASPAASTAAPAATARREARPVAAAAVAAAAAAPPPPPSGSSHMVPEPGVPAADAAYDDDFDAYVSDFEEEDEMDDGDDEKAPTPPPRPPRAGETGAINVDADAAGADDPFPAYADDFEEEDEDVSADSAGSDPDDEIDDSTGEAASDAAQAAVVTSPSHPSWPAAIPATASAPAKTAAPGKTPSQQLLALRRRQRDLAGYVRLEPSPTYAVFEIAPISAYQQFLQTLSHTRRSVGTATHEPVDGATDARRANFCSVAIETGSGHRRSPSTSCTTAGAIDLALASQRMLLMLSESARHPSPTHDGAAARAAHGAESVGAPLLGTRWSALLKGARVTAHPADVAACAGPPLAPPAPGSAGGLVLRFAATTAVQTVVQEVLLERESTAAAAAATTAAAATAAAAAAPTATVARVTTARRVFAEVTCCTPPLPGGHVFAGTADGTVCFWDPASVLPQPQRGAGLGAPLPTWQTPLGAGRHDAAIVVVGAWASRGFWSLDADGRLVAHQASRGGSGSAAQAAAPSAAPIADSEWTSEDVAWSGAPPPGPPPVCPVTCAAAHPIDRTTTLLAVGRADGQLELVLLVATARRLRAVAFAAAGGRATRRSAPYDAVTALAVHPAASHGTRLLMAVGYASGRCAVFAAVRDGKPADRGDGGGGGGRRVALLREGQRDAAGAADAAAVCAVAWSPVRPGVLLVTTGQAVELFDVIQAIVPATQLPAPAGVAFGYGGLDRGHRLLLATFPTVEATHGSDGAAPPAWTWYDGELAAPWREAVIDELASLLAWAGWALPPRPSAPGAVPRAPEDMDDVASVSSAA</sequence>
<dbReference type="SUPFAM" id="SSF50998">
    <property type="entry name" value="Quinoprotein alcohol dehydrogenase-like"/>
    <property type="match status" value="1"/>
</dbReference>
<feature type="region of interest" description="Disordered" evidence="1">
    <location>
        <begin position="1"/>
        <end position="248"/>
    </location>
</feature>
<evidence type="ECO:0000256" key="1">
    <source>
        <dbReference type="SAM" id="MobiDB-lite"/>
    </source>
</evidence>